<accession>A0A3U7ZJX6</accession>
<dbReference type="AlphaFoldDB" id="A0A3U7ZJX6"/>
<dbReference type="RefSeq" id="WP_079965617.1">
    <property type="nucleotide sequence ID" value="NZ_MXWE01000021.1"/>
</dbReference>
<dbReference type="InterPro" id="IPR010557">
    <property type="entry name" value="DUF1133"/>
</dbReference>
<dbReference type="EMBL" id="AAHEIV010000021">
    <property type="protein sequence ID" value="EBV1853345.1"/>
    <property type="molecule type" value="Genomic_DNA"/>
</dbReference>
<dbReference type="Pfam" id="PF06576">
    <property type="entry name" value="DUF1133"/>
    <property type="match status" value="1"/>
</dbReference>
<reference evidence="2" key="3">
    <citation type="submission" date="2019-10" db="EMBL/GenBank/DDBJ databases">
        <authorList>
            <consortium name="NCBI Pathogen Detection Project"/>
        </authorList>
    </citation>
    <scope>NUCLEOTIDE SEQUENCE</scope>
    <source>
        <strain evidence="2">Salmonella enterica</strain>
    </source>
</reference>
<evidence type="ECO:0000313" key="2">
    <source>
        <dbReference type="EMBL" id="HAE1442756.1"/>
    </source>
</evidence>
<comment type="caution">
    <text evidence="1">The sequence shown here is derived from an EMBL/GenBank/DDBJ whole genome shotgun (WGS) entry which is preliminary data.</text>
</comment>
<organism evidence="1">
    <name type="scientific">Salmonella enterica subsp. enterica serovar Bredeney</name>
    <dbReference type="NCBI Taxonomy" id="134047"/>
    <lineage>
        <taxon>Bacteria</taxon>
        <taxon>Pseudomonadati</taxon>
        <taxon>Pseudomonadota</taxon>
        <taxon>Gammaproteobacteria</taxon>
        <taxon>Enterobacterales</taxon>
        <taxon>Enterobacteriaceae</taxon>
        <taxon>Salmonella</taxon>
    </lineage>
</organism>
<dbReference type="EMBL" id="DAAQYW010000006">
    <property type="protein sequence ID" value="HAE1442756.1"/>
    <property type="molecule type" value="Genomic_DNA"/>
</dbReference>
<reference evidence="2" key="1">
    <citation type="journal article" date="2018" name="Genome Biol.">
        <title>SKESA: strategic k-mer extension for scrupulous assemblies.</title>
        <authorList>
            <person name="Souvorov A."/>
            <person name="Agarwala R."/>
            <person name="Lipman D.J."/>
        </authorList>
    </citation>
    <scope>NUCLEOTIDE SEQUENCE</scope>
    <source>
        <strain evidence="2">Salmonella enterica</strain>
    </source>
</reference>
<name>A0A3U7ZJX6_SALET</name>
<evidence type="ECO:0000313" key="1">
    <source>
        <dbReference type="EMBL" id="EBV1853345.1"/>
    </source>
</evidence>
<protein>
    <submittedName>
        <fullName evidence="1">DUF1133 family protein</fullName>
    </submittedName>
</protein>
<reference evidence="1" key="2">
    <citation type="submission" date="2018-06" db="EMBL/GenBank/DDBJ databases">
        <authorList>
            <person name="Ashton P.M."/>
            <person name="Dallman T."/>
            <person name="Nair S."/>
            <person name="De Pinna E."/>
            <person name="Peters T."/>
            <person name="Grant K."/>
        </authorList>
    </citation>
    <scope>NUCLEOTIDE SEQUENCE</scope>
    <source>
        <strain evidence="1">527520</strain>
    </source>
</reference>
<gene>
    <name evidence="1" type="ORF">DNY97_17480</name>
    <name evidence="2" type="ORF">G2994_06050</name>
</gene>
<sequence length="192" mass="21945">MINPSTTGKGGEMLRLNTLESVWIQGKLRMWGRWSYIGSGSVGHMFNNLLASKKVSKTAIQQVLKHLKSSGLDHSELMAYFLDMLSGKEKSNLAFCTDEEGLLMDAVIGEILVRTGHQRLFKLVVERYKHRMSKKAMARELNTRHPEWCLRTCESRIDVWLQMAEAMLYLPMCDVFDKKADRFRLQSCAGIA</sequence>
<proteinExistence type="predicted"/>